<evidence type="ECO:0000256" key="1">
    <source>
        <dbReference type="SAM" id="MobiDB-lite"/>
    </source>
</evidence>
<reference evidence="2" key="1">
    <citation type="journal article" date="2013" name="Nature">
        <title>Draft genome of the wheat A-genome progenitor Triticum urartu.</title>
        <authorList>
            <person name="Ling H.Q."/>
            <person name="Zhao S."/>
            <person name="Liu D."/>
            <person name="Wang J."/>
            <person name="Sun H."/>
            <person name="Zhang C."/>
            <person name="Fan H."/>
            <person name="Li D."/>
            <person name="Dong L."/>
            <person name="Tao Y."/>
            <person name="Gao C."/>
            <person name="Wu H."/>
            <person name="Li Y."/>
            <person name="Cui Y."/>
            <person name="Guo X."/>
            <person name="Zheng S."/>
            <person name="Wang B."/>
            <person name="Yu K."/>
            <person name="Liang Q."/>
            <person name="Yang W."/>
            <person name="Lou X."/>
            <person name="Chen J."/>
            <person name="Feng M."/>
            <person name="Jian J."/>
            <person name="Zhang X."/>
            <person name="Luo G."/>
            <person name="Jiang Y."/>
            <person name="Liu J."/>
            <person name="Wang Z."/>
            <person name="Sha Y."/>
            <person name="Zhang B."/>
            <person name="Wu H."/>
            <person name="Tang D."/>
            <person name="Shen Q."/>
            <person name="Xue P."/>
            <person name="Zou S."/>
            <person name="Wang X."/>
            <person name="Liu X."/>
            <person name="Wang F."/>
            <person name="Yang Y."/>
            <person name="An X."/>
            <person name="Dong Z."/>
            <person name="Zhang K."/>
            <person name="Zhang X."/>
            <person name="Luo M.C."/>
            <person name="Dvorak J."/>
            <person name="Tong Y."/>
            <person name="Wang J."/>
            <person name="Yang H."/>
            <person name="Li Z."/>
            <person name="Wang D."/>
            <person name="Zhang A."/>
            <person name="Wang J."/>
        </authorList>
    </citation>
    <scope>NUCLEOTIDE SEQUENCE</scope>
</reference>
<organism evidence="2">
    <name type="scientific">Triticum urartu</name>
    <name type="common">Red wild einkorn</name>
    <name type="synonym">Crithodium urartu</name>
    <dbReference type="NCBI Taxonomy" id="4572"/>
    <lineage>
        <taxon>Eukaryota</taxon>
        <taxon>Viridiplantae</taxon>
        <taxon>Streptophyta</taxon>
        <taxon>Embryophyta</taxon>
        <taxon>Tracheophyta</taxon>
        <taxon>Spermatophyta</taxon>
        <taxon>Magnoliopsida</taxon>
        <taxon>Liliopsida</taxon>
        <taxon>Poales</taxon>
        <taxon>Poaceae</taxon>
        <taxon>BOP clade</taxon>
        <taxon>Pooideae</taxon>
        <taxon>Triticodae</taxon>
        <taxon>Triticeae</taxon>
        <taxon>Triticinae</taxon>
        <taxon>Triticum</taxon>
    </lineage>
</organism>
<proteinExistence type="predicted"/>
<evidence type="ECO:0000313" key="2">
    <source>
        <dbReference type="EMBL" id="EMS45201.1"/>
    </source>
</evidence>
<protein>
    <submittedName>
        <fullName evidence="2">Uncharacterized protein</fullName>
    </submittedName>
</protein>
<accession>M7YEQ5</accession>
<dbReference type="EMBL" id="KD289833">
    <property type="protein sequence ID" value="EMS45201.1"/>
    <property type="molecule type" value="Genomic_DNA"/>
</dbReference>
<sequence length="116" mass="12853">MAGKATRWRGDKASQLVSLVRDEGDDGGEAPRHPPARWGGQWPRNRRGPDDEASDLRKGVRGCPTTIEWYKGKSSGVIPGNEHMSISQVEKTKHIESQDVLSTTVMLRDSLDMVVK</sequence>
<feature type="compositionally biased region" description="Basic and acidic residues" evidence="1">
    <location>
        <begin position="47"/>
        <end position="58"/>
    </location>
</feature>
<dbReference type="AlphaFoldDB" id="M7YEQ5"/>
<feature type="region of interest" description="Disordered" evidence="1">
    <location>
        <begin position="1"/>
        <end position="60"/>
    </location>
</feature>
<gene>
    <name evidence="2" type="ORF">TRIUR3_32296</name>
</gene>
<name>M7YEQ5_TRIUA</name>